<dbReference type="AlphaFoldDB" id="A0A7W8JQH4"/>
<name>A0A7W8JQH4_9DEIO</name>
<dbReference type="RefSeq" id="WP_184127445.1">
    <property type="nucleotide sequence ID" value="NZ_JACHFL010000001.1"/>
</dbReference>
<keyword evidence="2" id="KW-1185">Reference proteome</keyword>
<proteinExistence type="predicted"/>
<dbReference type="EMBL" id="JACHFL010000001">
    <property type="protein sequence ID" value="MBB5361362.1"/>
    <property type="molecule type" value="Genomic_DNA"/>
</dbReference>
<dbReference type="Proteomes" id="UP000552709">
    <property type="component" value="Unassembled WGS sequence"/>
</dbReference>
<evidence type="ECO:0000313" key="2">
    <source>
        <dbReference type="Proteomes" id="UP000552709"/>
    </source>
</evidence>
<accession>A0A7W8JQH4</accession>
<gene>
    <name evidence="1" type="ORF">HNQ08_000433</name>
</gene>
<evidence type="ECO:0000313" key="1">
    <source>
        <dbReference type="EMBL" id="MBB5361362.1"/>
    </source>
</evidence>
<protein>
    <submittedName>
        <fullName evidence="1">Uncharacterized protein</fullName>
    </submittedName>
</protein>
<sequence>MSNDLHEQAKRYATEYAKRNGHIPSAGHLHRVFRRDLTRQETRDILKEWWSRNPWAAPHPMDKTSQRPPRYAVREDHSGYVKNVYVADFWGEWRDGRTVAIFFFDSNPNARCDAETFCAYLNAQHSRAQHAKQARRALETHLDGLPEREVIELGERLKRKAARLQVS</sequence>
<reference evidence="1 2" key="1">
    <citation type="submission" date="2020-08" db="EMBL/GenBank/DDBJ databases">
        <title>Genomic Encyclopedia of Type Strains, Phase IV (KMG-IV): sequencing the most valuable type-strain genomes for metagenomic binning, comparative biology and taxonomic classification.</title>
        <authorList>
            <person name="Goeker M."/>
        </authorList>
    </citation>
    <scope>NUCLEOTIDE SEQUENCE [LARGE SCALE GENOMIC DNA]</scope>
    <source>
        <strain evidence="1 2">DSM 27939</strain>
    </source>
</reference>
<organism evidence="1 2">
    <name type="scientific">Deinococcus humi</name>
    <dbReference type="NCBI Taxonomy" id="662880"/>
    <lineage>
        <taxon>Bacteria</taxon>
        <taxon>Thermotogati</taxon>
        <taxon>Deinococcota</taxon>
        <taxon>Deinococci</taxon>
        <taxon>Deinococcales</taxon>
        <taxon>Deinococcaceae</taxon>
        <taxon>Deinococcus</taxon>
    </lineage>
</organism>
<comment type="caution">
    <text evidence="1">The sequence shown here is derived from an EMBL/GenBank/DDBJ whole genome shotgun (WGS) entry which is preliminary data.</text>
</comment>